<name>A0ABU9XBU6_9BACI</name>
<dbReference type="EMBL" id="JBDIML010000001">
    <property type="protein sequence ID" value="MEN2765729.1"/>
    <property type="molecule type" value="Genomic_DNA"/>
</dbReference>
<reference evidence="3 4" key="1">
    <citation type="submission" date="2024-05" db="EMBL/GenBank/DDBJ databases">
        <authorList>
            <person name="Haq I."/>
            <person name="Ullah Z."/>
            <person name="Ahmad R."/>
            <person name="Li M."/>
            <person name="Tong Y."/>
        </authorList>
    </citation>
    <scope>NUCLEOTIDE SEQUENCE [LARGE SCALE GENOMIC DNA]</scope>
    <source>
        <strain evidence="3 4">16A2E</strain>
    </source>
</reference>
<comment type="caution">
    <text evidence="3">The sequence shown here is derived from an EMBL/GenBank/DDBJ whole genome shotgun (WGS) entry which is preliminary data.</text>
</comment>
<dbReference type="SMART" id="SM00530">
    <property type="entry name" value="HTH_XRE"/>
    <property type="match status" value="1"/>
</dbReference>
<dbReference type="PROSITE" id="PS50943">
    <property type="entry name" value="HTH_CROC1"/>
    <property type="match status" value="1"/>
</dbReference>
<sequence length="64" mass="7473">MNTARNKLIEYRKKQGLTQEELAKRVNISRAYLCNLENGKYTPSLEVAYNIAHHLNTSIDELFF</sequence>
<accession>A0ABU9XBU6</accession>
<keyword evidence="4" id="KW-1185">Reference proteome</keyword>
<dbReference type="SUPFAM" id="SSF47413">
    <property type="entry name" value="lambda repressor-like DNA-binding domains"/>
    <property type="match status" value="1"/>
</dbReference>
<dbReference type="InterPro" id="IPR001387">
    <property type="entry name" value="Cro/C1-type_HTH"/>
</dbReference>
<protein>
    <submittedName>
        <fullName evidence="3">Helix-turn-helix transcriptional regulator</fullName>
    </submittedName>
</protein>
<evidence type="ECO:0000313" key="4">
    <source>
        <dbReference type="Proteomes" id="UP001444625"/>
    </source>
</evidence>
<evidence type="ECO:0000313" key="3">
    <source>
        <dbReference type="EMBL" id="MEN2765729.1"/>
    </source>
</evidence>
<organism evidence="3 4">
    <name type="scientific">Ornithinibacillus xuwenensis</name>
    <dbReference type="NCBI Taxonomy" id="3144668"/>
    <lineage>
        <taxon>Bacteria</taxon>
        <taxon>Bacillati</taxon>
        <taxon>Bacillota</taxon>
        <taxon>Bacilli</taxon>
        <taxon>Bacillales</taxon>
        <taxon>Bacillaceae</taxon>
        <taxon>Ornithinibacillus</taxon>
    </lineage>
</organism>
<dbReference type="Pfam" id="PF01381">
    <property type="entry name" value="HTH_3"/>
    <property type="match status" value="1"/>
</dbReference>
<dbReference type="InterPro" id="IPR010982">
    <property type="entry name" value="Lambda_DNA-bd_dom_sf"/>
</dbReference>
<dbReference type="PANTHER" id="PTHR46558:SF4">
    <property type="entry name" value="DNA-BIDING PHAGE PROTEIN"/>
    <property type="match status" value="1"/>
</dbReference>
<evidence type="ECO:0000259" key="2">
    <source>
        <dbReference type="PROSITE" id="PS50943"/>
    </source>
</evidence>
<dbReference type="PANTHER" id="PTHR46558">
    <property type="entry name" value="TRACRIPTIONAL REGULATORY PROTEIN-RELATED-RELATED"/>
    <property type="match status" value="1"/>
</dbReference>
<dbReference type="Proteomes" id="UP001444625">
    <property type="component" value="Unassembled WGS sequence"/>
</dbReference>
<proteinExistence type="predicted"/>
<feature type="domain" description="HTH cro/C1-type" evidence="2">
    <location>
        <begin position="8"/>
        <end position="62"/>
    </location>
</feature>
<gene>
    <name evidence="3" type="ORF">ABC228_00890</name>
</gene>
<evidence type="ECO:0000256" key="1">
    <source>
        <dbReference type="ARBA" id="ARBA00023125"/>
    </source>
</evidence>
<dbReference type="CDD" id="cd00093">
    <property type="entry name" value="HTH_XRE"/>
    <property type="match status" value="1"/>
</dbReference>
<dbReference type="Gene3D" id="1.10.260.40">
    <property type="entry name" value="lambda repressor-like DNA-binding domains"/>
    <property type="match status" value="1"/>
</dbReference>
<dbReference type="RefSeq" id="WP_345823203.1">
    <property type="nucleotide sequence ID" value="NZ_JBDIML010000001.1"/>
</dbReference>
<keyword evidence="1" id="KW-0238">DNA-binding</keyword>